<evidence type="ECO:0000256" key="2">
    <source>
        <dbReference type="ARBA" id="ARBA00022723"/>
    </source>
</evidence>
<dbReference type="PANTHER" id="PTHR46233">
    <property type="entry name" value="HYDROXYACYLGLUTATHIONE HYDROLASE GLOC"/>
    <property type="match status" value="1"/>
</dbReference>
<accession>A0A521F4Z5</accession>
<dbReference type="SUPFAM" id="SSF56281">
    <property type="entry name" value="Metallo-hydrolase/oxidoreductase"/>
    <property type="match status" value="1"/>
</dbReference>
<dbReference type="CDD" id="cd06262">
    <property type="entry name" value="metallo-hydrolase-like_MBL-fold"/>
    <property type="match status" value="1"/>
</dbReference>
<sequence length="221" mass="25275">MYLIGTSFFYFRHMELHIFEVGPFMENTYLLTKDGQHLLIDPGFSSATEYQEFEEKLTGELVGVVLTHAHVDHVMGLSRVKNDYDVPVYLSDEDRFLWDNFGSQAQMFGLRQPDFNFTPKALPSGGDFTVGNFEFECLYTPGHSPDHISLYFKEEQWVIAGDALFKESIGRTDLYKGNFEVLEKSIKEKLYVLPEETKVYPGHGPATTIGHEKKHNGFVKG</sequence>
<comment type="cofactor">
    <cofactor evidence="1">
        <name>Zn(2+)</name>
        <dbReference type="ChEBI" id="CHEBI:29105"/>
    </cofactor>
</comment>
<dbReference type="InterPro" id="IPR051453">
    <property type="entry name" value="MBL_Glyoxalase_II"/>
</dbReference>
<dbReference type="GO" id="GO:0016787">
    <property type="term" value="F:hydrolase activity"/>
    <property type="evidence" value="ECO:0007669"/>
    <property type="project" value="UniProtKB-KW"/>
</dbReference>
<dbReference type="EMBL" id="FXTP01000015">
    <property type="protein sequence ID" value="SMO91146.1"/>
    <property type="molecule type" value="Genomic_DNA"/>
</dbReference>
<evidence type="ECO:0000256" key="3">
    <source>
        <dbReference type="ARBA" id="ARBA00022801"/>
    </source>
</evidence>
<evidence type="ECO:0000313" key="6">
    <source>
        <dbReference type="EMBL" id="SMO91146.1"/>
    </source>
</evidence>
<dbReference type="Proteomes" id="UP000317557">
    <property type="component" value="Unassembled WGS sequence"/>
</dbReference>
<dbReference type="InterPro" id="IPR036866">
    <property type="entry name" value="RibonucZ/Hydroxyglut_hydro"/>
</dbReference>
<evidence type="ECO:0000256" key="1">
    <source>
        <dbReference type="ARBA" id="ARBA00001947"/>
    </source>
</evidence>
<proteinExistence type="predicted"/>
<keyword evidence="7" id="KW-1185">Reference proteome</keyword>
<evidence type="ECO:0000256" key="4">
    <source>
        <dbReference type="ARBA" id="ARBA00022833"/>
    </source>
</evidence>
<evidence type="ECO:0000313" key="7">
    <source>
        <dbReference type="Proteomes" id="UP000317557"/>
    </source>
</evidence>
<reference evidence="6 7" key="1">
    <citation type="submission" date="2017-05" db="EMBL/GenBank/DDBJ databases">
        <authorList>
            <person name="Varghese N."/>
            <person name="Submissions S."/>
        </authorList>
    </citation>
    <scope>NUCLEOTIDE SEQUENCE [LARGE SCALE GENOMIC DNA]</scope>
    <source>
        <strain evidence="6 7">DSM 21985</strain>
    </source>
</reference>
<feature type="domain" description="Metallo-beta-lactamase" evidence="5">
    <location>
        <begin position="25"/>
        <end position="203"/>
    </location>
</feature>
<evidence type="ECO:0000259" key="5">
    <source>
        <dbReference type="SMART" id="SM00849"/>
    </source>
</evidence>
<dbReference type="GO" id="GO:0046872">
    <property type="term" value="F:metal ion binding"/>
    <property type="evidence" value="ECO:0007669"/>
    <property type="project" value="UniProtKB-KW"/>
</dbReference>
<organism evidence="6 7">
    <name type="scientific">Gracilimonas mengyeensis</name>
    <dbReference type="NCBI Taxonomy" id="1302730"/>
    <lineage>
        <taxon>Bacteria</taxon>
        <taxon>Pseudomonadati</taxon>
        <taxon>Balneolota</taxon>
        <taxon>Balneolia</taxon>
        <taxon>Balneolales</taxon>
        <taxon>Balneolaceae</taxon>
        <taxon>Gracilimonas</taxon>
    </lineage>
</organism>
<dbReference type="PANTHER" id="PTHR46233:SF3">
    <property type="entry name" value="HYDROXYACYLGLUTATHIONE HYDROLASE GLOC"/>
    <property type="match status" value="1"/>
</dbReference>
<dbReference type="AlphaFoldDB" id="A0A521F4Z5"/>
<keyword evidence="4" id="KW-0862">Zinc</keyword>
<keyword evidence="3" id="KW-0378">Hydrolase</keyword>
<name>A0A521F4Z5_9BACT</name>
<gene>
    <name evidence="6" type="ORF">SAMN06265219_11541</name>
</gene>
<dbReference type="Pfam" id="PF00753">
    <property type="entry name" value="Lactamase_B"/>
    <property type="match status" value="1"/>
</dbReference>
<dbReference type="Gene3D" id="3.60.15.10">
    <property type="entry name" value="Ribonuclease Z/Hydroxyacylglutathione hydrolase-like"/>
    <property type="match status" value="1"/>
</dbReference>
<dbReference type="InterPro" id="IPR001279">
    <property type="entry name" value="Metallo-B-lactamas"/>
</dbReference>
<dbReference type="SMART" id="SM00849">
    <property type="entry name" value="Lactamase_B"/>
    <property type="match status" value="1"/>
</dbReference>
<protein>
    <submittedName>
        <fullName evidence="6">Glyoxylase, beta-lactamase superfamily II</fullName>
    </submittedName>
</protein>
<keyword evidence="2" id="KW-0479">Metal-binding</keyword>